<feature type="domain" description="Flavin reductase like" evidence="5">
    <location>
        <begin position="19"/>
        <end position="176"/>
    </location>
</feature>
<comment type="similarity">
    <text evidence="4">Belongs to the flavoredoxin family.</text>
</comment>
<dbReference type="SUPFAM" id="SSF50475">
    <property type="entry name" value="FMN-binding split barrel"/>
    <property type="match status" value="1"/>
</dbReference>
<evidence type="ECO:0000259" key="5">
    <source>
        <dbReference type="SMART" id="SM00903"/>
    </source>
</evidence>
<dbReference type="PATRIC" id="fig|1263870.3.peg.3696"/>
<keyword evidence="7" id="KW-1185">Reference proteome</keyword>
<accession>M5U1J1</accession>
<dbReference type="PANTHER" id="PTHR33798:SF5">
    <property type="entry name" value="FLAVIN REDUCTASE LIKE DOMAIN-CONTAINING PROTEIN"/>
    <property type="match status" value="1"/>
</dbReference>
<dbReference type="InterPro" id="IPR012349">
    <property type="entry name" value="Split_barrel_FMN-bd"/>
</dbReference>
<keyword evidence="2" id="KW-0285">Flavoprotein</keyword>
<dbReference type="Pfam" id="PF01613">
    <property type="entry name" value="Flavin_Reduct"/>
    <property type="match status" value="1"/>
</dbReference>
<dbReference type="EMBL" id="ANOH01000228">
    <property type="protein sequence ID" value="EMI55149.1"/>
    <property type="molecule type" value="Genomic_DNA"/>
</dbReference>
<protein>
    <submittedName>
        <fullName evidence="6">Flavin reductase domain protein FMN-binding protein</fullName>
    </submittedName>
</protein>
<dbReference type="AlphaFoldDB" id="M5U1J1"/>
<evidence type="ECO:0000256" key="4">
    <source>
        <dbReference type="ARBA" id="ARBA00038054"/>
    </source>
</evidence>
<sequence>MDILPSEFSVRRLYEAMTAIITPRPIAWVSTIDHEGVCNLAPYSFFNGVGANPPTLMFCPANKPDGTAKDTLANIRANGQFVVNIVTDETFAEMKHSALEVASEEDEFVLTGTEKTASSVVAPPRVSNVAAAMECELLTAMQLGVGPGGANLVVGKIVSIHLRDNVLDADGRVDPEKIATIGRMGGPRYTKTLDRFE</sequence>
<comment type="caution">
    <text evidence="6">The sequence shown here is derived from an EMBL/GenBank/DDBJ whole genome shotgun (WGS) entry which is preliminary data.</text>
</comment>
<dbReference type="GO" id="GO:0010181">
    <property type="term" value="F:FMN binding"/>
    <property type="evidence" value="ECO:0007669"/>
    <property type="project" value="InterPro"/>
</dbReference>
<keyword evidence="3" id="KW-0288">FMN</keyword>
<evidence type="ECO:0000313" key="7">
    <source>
        <dbReference type="Proteomes" id="UP000011885"/>
    </source>
</evidence>
<dbReference type="PANTHER" id="PTHR33798">
    <property type="entry name" value="FLAVOPROTEIN OXYGENASE"/>
    <property type="match status" value="1"/>
</dbReference>
<evidence type="ECO:0000256" key="1">
    <source>
        <dbReference type="ARBA" id="ARBA00001917"/>
    </source>
</evidence>
<dbReference type="RefSeq" id="WP_008680666.1">
    <property type="nucleotide sequence ID" value="NZ_ANOH01000228.1"/>
</dbReference>
<dbReference type="InterPro" id="IPR002563">
    <property type="entry name" value="Flavin_Rdtase-like_dom"/>
</dbReference>
<evidence type="ECO:0000256" key="3">
    <source>
        <dbReference type="ARBA" id="ARBA00022643"/>
    </source>
</evidence>
<proteinExistence type="inferred from homology"/>
<dbReference type="OrthoDB" id="9794638at2"/>
<reference evidence="6 7" key="1">
    <citation type="journal article" date="2013" name="Mar. Genomics">
        <title>Expression of sulfatases in Rhodopirellula baltica and the diversity of sulfatases in the genus Rhodopirellula.</title>
        <authorList>
            <person name="Wegner C.E."/>
            <person name="Richter-Heitmann T."/>
            <person name="Klindworth A."/>
            <person name="Klockow C."/>
            <person name="Richter M."/>
            <person name="Achstetter T."/>
            <person name="Glockner F.O."/>
            <person name="Harder J."/>
        </authorList>
    </citation>
    <scope>NUCLEOTIDE SEQUENCE [LARGE SCALE GENOMIC DNA]</scope>
    <source>
        <strain evidence="6 7">SM41</strain>
    </source>
</reference>
<gene>
    <name evidence="6" type="ORF">RSSM_03473</name>
</gene>
<name>M5U1J1_9BACT</name>
<comment type="cofactor">
    <cofactor evidence="1">
        <name>FMN</name>
        <dbReference type="ChEBI" id="CHEBI:58210"/>
    </cofactor>
</comment>
<dbReference type="Proteomes" id="UP000011885">
    <property type="component" value="Unassembled WGS sequence"/>
</dbReference>
<dbReference type="GO" id="GO:0016646">
    <property type="term" value="F:oxidoreductase activity, acting on the CH-NH group of donors, NAD or NADP as acceptor"/>
    <property type="evidence" value="ECO:0007669"/>
    <property type="project" value="UniProtKB-ARBA"/>
</dbReference>
<dbReference type="SMART" id="SM00903">
    <property type="entry name" value="Flavin_Reduct"/>
    <property type="match status" value="1"/>
</dbReference>
<dbReference type="Gene3D" id="2.30.110.10">
    <property type="entry name" value="Electron Transport, Fmn-binding Protein, Chain A"/>
    <property type="match status" value="1"/>
</dbReference>
<evidence type="ECO:0000313" key="6">
    <source>
        <dbReference type="EMBL" id="EMI55149.1"/>
    </source>
</evidence>
<evidence type="ECO:0000256" key="2">
    <source>
        <dbReference type="ARBA" id="ARBA00022630"/>
    </source>
</evidence>
<organism evidence="6 7">
    <name type="scientific">Rhodopirellula sallentina SM41</name>
    <dbReference type="NCBI Taxonomy" id="1263870"/>
    <lineage>
        <taxon>Bacteria</taxon>
        <taxon>Pseudomonadati</taxon>
        <taxon>Planctomycetota</taxon>
        <taxon>Planctomycetia</taxon>
        <taxon>Pirellulales</taxon>
        <taxon>Pirellulaceae</taxon>
        <taxon>Rhodopirellula</taxon>
    </lineage>
</organism>